<dbReference type="Pfam" id="PF01663">
    <property type="entry name" value="Phosphodiest"/>
    <property type="match status" value="1"/>
</dbReference>
<evidence type="ECO:0000313" key="2">
    <source>
        <dbReference type="EMBL" id="OZC04364.1"/>
    </source>
</evidence>
<dbReference type="PANTHER" id="PTHR10151">
    <property type="entry name" value="ECTONUCLEOTIDE PYROPHOSPHATASE/PHOSPHODIESTERASE"/>
    <property type="match status" value="1"/>
</dbReference>
<dbReference type="PANTHER" id="PTHR10151:SF120">
    <property type="entry name" value="BIS(5'-ADENOSYL)-TRIPHOSPHATASE"/>
    <property type="match status" value="1"/>
</dbReference>
<dbReference type="Gene3D" id="3.30.1360.180">
    <property type="match status" value="1"/>
</dbReference>
<dbReference type="EMBL" id="MQWB01000001">
    <property type="protein sequence ID" value="OZC04364.1"/>
    <property type="molecule type" value="Genomic_DNA"/>
</dbReference>
<accession>A0A259U3H1</accession>
<dbReference type="InterPro" id="IPR002591">
    <property type="entry name" value="Phosphodiest/P_Trfase"/>
</dbReference>
<dbReference type="RefSeq" id="WP_094550752.1">
    <property type="nucleotide sequence ID" value="NZ_MQWB01000001.1"/>
</dbReference>
<dbReference type="Proteomes" id="UP000216446">
    <property type="component" value="Unassembled WGS sequence"/>
</dbReference>
<reference evidence="2 3" key="1">
    <citation type="submission" date="2016-11" db="EMBL/GenBank/DDBJ databases">
        <title>Study of marine rhodopsin-containing bacteria.</title>
        <authorList>
            <person name="Yoshizawa S."/>
            <person name="Kumagai Y."/>
            <person name="Kogure K."/>
        </authorList>
    </citation>
    <scope>NUCLEOTIDE SEQUENCE [LARGE SCALE GENOMIC DNA]</scope>
    <source>
        <strain evidence="2 3">SG-29</strain>
    </source>
</reference>
<organism evidence="2 3">
    <name type="scientific">Rubricoccus marinus</name>
    <dbReference type="NCBI Taxonomy" id="716817"/>
    <lineage>
        <taxon>Bacteria</taxon>
        <taxon>Pseudomonadati</taxon>
        <taxon>Rhodothermota</taxon>
        <taxon>Rhodothermia</taxon>
        <taxon>Rhodothermales</taxon>
        <taxon>Rubricoccaceae</taxon>
        <taxon>Rubricoccus</taxon>
    </lineage>
</organism>
<proteinExistence type="predicted"/>
<protein>
    <recommendedName>
        <fullName evidence="4">Alkaline phosphatase family protein</fullName>
    </recommendedName>
</protein>
<keyword evidence="3" id="KW-1185">Reference proteome</keyword>
<comment type="caution">
    <text evidence="2">The sequence shown here is derived from an EMBL/GenBank/DDBJ whole genome shotgun (WGS) entry which is preliminary data.</text>
</comment>
<feature type="signal peptide" evidence="1">
    <location>
        <begin position="1"/>
        <end position="19"/>
    </location>
</feature>
<evidence type="ECO:0000256" key="1">
    <source>
        <dbReference type="SAM" id="SignalP"/>
    </source>
</evidence>
<name>A0A259U3H1_9BACT</name>
<dbReference type="AlphaFoldDB" id="A0A259U3H1"/>
<feature type="chain" id="PRO_5013351308" description="Alkaline phosphatase family protein" evidence="1">
    <location>
        <begin position="20"/>
        <end position="415"/>
    </location>
</feature>
<dbReference type="CDD" id="cd16018">
    <property type="entry name" value="Enpp"/>
    <property type="match status" value="1"/>
</dbReference>
<sequence>MRTPSFLLVVLLLAGCASGGAPQMAPEASGERTPLILISVDGMRHDYLDREDASTPTFDALVASGVRAERLIPSYPTKTFPNHYTLVTGLHPAEHGIVGNTILDPDMGDSRGDSARFSLGNREAVTDGRWWGGEPIWVTAENAGIRTGTVSWPGSEAEIMGVRPTNWMVYDGDLSYDARVDSALGWVGAGAGFVTLYFEGVDTQGHRNGPLAPETARALEDVDAALARLVAGLRQRQIDADIVIVSDHGMADMAPERRVVLDDVIDLETETAYVIWGEAAGIWPALGADVDDMVARIDAMDHVSAWHRDDVPERYRFRGSRRIPPIVIDPEEGWTVTSRDYVERYPDRPNGGAHGFDNALLSMHGVFLASGPHFRAGTMTAPLASVDVYDILARALGVTPAANSGDPAVADRVLR</sequence>
<dbReference type="InterPro" id="IPR017850">
    <property type="entry name" value="Alkaline_phosphatase_core_sf"/>
</dbReference>
<gene>
    <name evidence="2" type="ORF">BSZ36_16085</name>
</gene>
<evidence type="ECO:0008006" key="4">
    <source>
        <dbReference type="Google" id="ProtNLM"/>
    </source>
</evidence>
<evidence type="ECO:0000313" key="3">
    <source>
        <dbReference type="Proteomes" id="UP000216446"/>
    </source>
</evidence>
<dbReference type="SUPFAM" id="SSF53649">
    <property type="entry name" value="Alkaline phosphatase-like"/>
    <property type="match status" value="1"/>
</dbReference>
<dbReference type="InParanoid" id="A0A259U3H1"/>
<dbReference type="PROSITE" id="PS51257">
    <property type="entry name" value="PROKAR_LIPOPROTEIN"/>
    <property type="match status" value="1"/>
</dbReference>
<keyword evidence="1" id="KW-0732">Signal</keyword>
<dbReference type="Gene3D" id="3.40.720.10">
    <property type="entry name" value="Alkaline Phosphatase, subunit A"/>
    <property type="match status" value="1"/>
</dbReference>
<dbReference type="OrthoDB" id="9779418at2"/>
<dbReference type="GO" id="GO:0016787">
    <property type="term" value="F:hydrolase activity"/>
    <property type="evidence" value="ECO:0007669"/>
    <property type="project" value="UniProtKB-ARBA"/>
</dbReference>